<protein>
    <submittedName>
        <fullName evidence="2">Uncharacterized protein</fullName>
    </submittedName>
</protein>
<dbReference type="EMBL" id="GL735638">
    <property type="protein sequence ID" value="EFX60763.1"/>
    <property type="molecule type" value="Genomic_DNA"/>
</dbReference>
<gene>
    <name evidence="2" type="ORF">DAPPUDRAFT_123055</name>
</gene>
<keyword evidence="3" id="KW-1185">Reference proteome</keyword>
<evidence type="ECO:0000313" key="2">
    <source>
        <dbReference type="EMBL" id="EFX60763.1"/>
    </source>
</evidence>
<feature type="compositionally biased region" description="Low complexity" evidence="1">
    <location>
        <begin position="1"/>
        <end position="12"/>
    </location>
</feature>
<reference evidence="2 3" key="1">
    <citation type="journal article" date="2011" name="Science">
        <title>The ecoresponsive genome of Daphnia pulex.</title>
        <authorList>
            <person name="Colbourne J.K."/>
            <person name="Pfrender M.E."/>
            <person name="Gilbert D."/>
            <person name="Thomas W.K."/>
            <person name="Tucker A."/>
            <person name="Oakley T.H."/>
            <person name="Tokishita S."/>
            <person name="Aerts A."/>
            <person name="Arnold G.J."/>
            <person name="Basu M.K."/>
            <person name="Bauer D.J."/>
            <person name="Caceres C.E."/>
            <person name="Carmel L."/>
            <person name="Casola C."/>
            <person name="Choi J.H."/>
            <person name="Detter J.C."/>
            <person name="Dong Q."/>
            <person name="Dusheyko S."/>
            <person name="Eads B.D."/>
            <person name="Frohlich T."/>
            <person name="Geiler-Samerotte K.A."/>
            <person name="Gerlach D."/>
            <person name="Hatcher P."/>
            <person name="Jogdeo S."/>
            <person name="Krijgsveld J."/>
            <person name="Kriventseva E.V."/>
            <person name="Kultz D."/>
            <person name="Laforsch C."/>
            <person name="Lindquist E."/>
            <person name="Lopez J."/>
            <person name="Manak J.R."/>
            <person name="Muller J."/>
            <person name="Pangilinan J."/>
            <person name="Patwardhan R.P."/>
            <person name="Pitluck S."/>
            <person name="Pritham E.J."/>
            <person name="Rechtsteiner A."/>
            <person name="Rho M."/>
            <person name="Rogozin I.B."/>
            <person name="Sakarya O."/>
            <person name="Salamov A."/>
            <person name="Schaack S."/>
            <person name="Shapiro H."/>
            <person name="Shiga Y."/>
            <person name="Skalitzky C."/>
            <person name="Smith Z."/>
            <person name="Souvorov A."/>
            <person name="Sung W."/>
            <person name="Tang Z."/>
            <person name="Tsuchiya D."/>
            <person name="Tu H."/>
            <person name="Vos H."/>
            <person name="Wang M."/>
            <person name="Wolf Y.I."/>
            <person name="Yamagata H."/>
            <person name="Yamada T."/>
            <person name="Ye Y."/>
            <person name="Shaw J.R."/>
            <person name="Andrews J."/>
            <person name="Crease T.J."/>
            <person name="Tang H."/>
            <person name="Lucas S.M."/>
            <person name="Robertson H.M."/>
            <person name="Bork P."/>
            <person name="Koonin E.V."/>
            <person name="Zdobnov E.M."/>
            <person name="Grigoriev I.V."/>
            <person name="Lynch M."/>
            <person name="Boore J.L."/>
        </authorList>
    </citation>
    <scope>NUCLEOTIDE SEQUENCE [LARGE SCALE GENOMIC DNA]</scope>
</reference>
<evidence type="ECO:0000256" key="1">
    <source>
        <dbReference type="SAM" id="MobiDB-lite"/>
    </source>
</evidence>
<dbReference type="HOGENOM" id="CLU_1190925_0_0_1"/>
<dbReference type="AlphaFoldDB" id="E9I5G7"/>
<proteinExistence type="predicted"/>
<sequence length="233" mass="27374">MNGSQNSNGQSSHRPNAPQRLRPFSVDTTRASVSPMPPMPHIPQVWPLMNNTTQTENHSQRNSHIEPLLYEVRDLLQDILHKTKQLESQLPHQGGPDPEQSYLIRRFIHYTYVFLILHMQHQTVDITGYRQQYLAHYRFLMWRLHSFLLEILENLRIFYESLPEQPANPEASRLARQHAHALFTILVPRSMDLYNPNQQDKRAQLQLAYERVITSIHNRYQTQQIGDLSEAPI</sequence>
<accession>E9I5G7</accession>
<dbReference type="KEGG" id="dpx:DAPPUDRAFT_123055"/>
<evidence type="ECO:0000313" key="3">
    <source>
        <dbReference type="Proteomes" id="UP000000305"/>
    </source>
</evidence>
<dbReference type="Proteomes" id="UP000000305">
    <property type="component" value="Unassembled WGS sequence"/>
</dbReference>
<dbReference type="InParanoid" id="E9I5G7"/>
<feature type="region of interest" description="Disordered" evidence="1">
    <location>
        <begin position="1"/>
        <end position="23"/>
    </location>
</feature>
<organism evidence="2 3">
    <name type="scientific">Daphnia pulex</name>
    <name type="common">Water flea</name>
    <dbReference type="NCBI Taxonomy" id="6669"/>
    <lineage>
        <taxon>Eukaryota</taxon>
        <taxon>Metazoa</taxon>
        <taxon>Ecdysozoa</taxon>
        <taxon>Arthropoda</taxon>
        <taxon>Crustacea</taxon>
        <taxon>Branchiopoda</taxon>
        <taxon>Diplostraca</taxon>
        <taxon>Cladocera</taxon>
        <taxon>Anomopoda</taxon>
        <taxon>Daphniidae</taxon>
        <taxon>Daphnia</taxon>
    </lineage>
</organism>
<name>E9I5G7_DAPPU</name>